<evidence type="ECO:0000313" key="1">
    <source>
        <dbReference type="EMBL" id="ADL55552.1"/>
    </source>
</evidence>
<dbReference type="Pfam" id="PF13481">
    <property type="entry name" value="AAA_25"/>
    <property type="match status" value="1"/>
</dbReference>
<dbReference type="eggNOG" id="COG3598">
    <property type="taxonomic scope" value="Bacteria"/>
</dbReference>
<evidence type="ECO:0000313" key="2">
    <source>
        <dbReference type="Proteomes" id="UP000001235"/>
    </source>
</evidence>
<dbReference type="SUPFAM" id="SSF52540">
    <property type="entry name" value="P-loop containing nucleoside triphosphate hydrolases"/>
    <property type="match status" value="1"/>
</dbReference>
<dbReference type="AlphaFoldDB" id="D9SGA5"/>
<dbReference type="Gene3D" id="3.40.50.300">
    <property type="entry name" value="P-loop containing nucleotide triphosphate hydrolases"/>
    <property type="match status" value="1"/>
</dbReference>
<evidence type="ECO:0008006" key="3">
    <source>
        <dbReference type="Google" id="ProtNLM"/>
    </source>
</evidence>
<reference evidence="1 2" key="1">
    <citation type="submission" date="2010-08" db="EMBL/GenBank/DDBJ databases">
        <title>Complete sequence of Gallionella capsiferriformans ES-2.</title>
        <authorList>
            <consortium name="US DOE Joint Genome Institute"/>
            <person name="Lucas S."/>
            <person name="Copeland A."/>
            <person name="Lapidus A."/>
            <person name="Cheng J.-F."/>
            <person name="Bruce D."/>
            <person name="Goodwin L."/>
            <person name="Pitluck S."/>
            <person name="Chertkov O."/>
            <person name="Davenport K.W."/>
            <person name="Detter J.C."/>
            <person name="Han C."/>
            <person name="Tapia R."/>
            <person name="Land M."/>
            <person name="Hauser L."/>
            <person name="Chang Y.-J."/>
            <person name="Jeffries C."/>
            <person name="Kyrpides N."/>
            <person name="Ivanova N."/>
            <person name="Mikhailova N."/>
            <person name="Shelobolina E.S."/>
            <person name="Picardal F."/>
            <person name="Roden E."/>
            <person name="Emerson D."/>
            <person name="Woyke T."/>
        </authorList>
    </citation>
    <scope>NUCLEOTIDE SEQUENCE [LARGE SCALE GENOMIC DNA]</scope>
    <source>
        <strain evidence="1 2">ES-2</strain>
    </source>
</reference>
<sequence length="297" mass="32190">MKKFHSSALLAKPAKPISYIVDRLMPAGGILDVSGPPGEGKSTIILSLASSISTGSSWFGLAVKKSKAAWISGESSDGDAINRDLTRLNVSEKSDITFFLPERELFKFDTRSQCWITTTEGRAVLDEVKSAGIEFLVFDTVGSVISGSKEIDNDQQRQLARHIRSETLGITTATLGHTNQASAREEINLRLHYLSKAGGSGFPGAVRWASGVSQVQHQDATTLGISEEVIGTKKLVGFGVSKHNEIPSPVWTNRRPAVFEIKPDGALVLFKDGREIQPVKKSKDMKCKEVRSAACSF</sequence>
<name>D9SGA5_GALCS</name>
<dbReference type="InterPro" id="IPR027417">
    <property type="entry name" value="P-loop_NTPase"/>
</dbReference>
<accession>D9SGA5</accession>
<proteinExistence type="predicted"/>
<dbReference type="EMBL" id="CP002159">
    <property type="protein sequence ID" value="ADL55552.1"/>
    <property type="molecule type" value="Genomic_DNA"/>
</dbReference>
<organism evidence="1 2">
    <name type="scientific">Gallionella capsiferriformans (strain ES-2)</name>
    <name type="common">Gallionella ferruginea capsiferriformans (strain ES-2)</name>
    <dbReference type="NCBI Taxonomy" id="395494"/>
    <lineage>
        <taxon>Bacteria</taxon>
        <taxon>Pseudomonadati</taxon>
        <taxon>Pseudomonadota</taxon>
        <taxon>Betaproteobacteria</taxon>
        <taxon>Nitrosomonadales</taxon>
        <taxon>Gallionellaceae</taxon>
        <taxon>Gallionella</taxon>
    </lineage>
</organism>
<dbReference type="RefSeq" id="WP_013293491.1">
    <property type="nucleotide sequence ID" value="NC_014394.1"/>
</dbReference>
<dbReference type="OrthoDB" id="8905164at2"/>
<dbReference type="Proteomes" id="UP000001235">
    <property type="component" value="Chromosome"/>
</dbReference>
<dbReference type="STRING" id="395494.Galf_1533"/>
<keyword evidence="2" id="KW-1185">Reference proteome</keyword>
<protein>
    <recommendedName>
        <fullName evidence="3">AAA ATPase</fullName>
    </recommendedName>
</protein>
<dbReference type="KEGG" id="gca:Galf_1533"/>
<dbReference type="HOGENOM" id="CLU_936133_0_0_4"/>
<gene>
    <name evidence="1" type="ordered locus">Galf_1533</name>
</gene>